<name>A0A8J6B564_9EUKA</name>
<sequence length="418" mass="47844">MPVSLFCATMPSGREWVDKRGARTDAAGCVFQKGHYPRWDGERNFTYDLLALQAGCKFKMGRFNEDEAYTVRKIVQDTMKDSGYTLDDVVPCLRGEKDLSVNLIYTVAECLPKRQINQVRRYIYHNYAEVTGMWTEEERDDLIRLYGHGMTLAELSLELGRSRMNIKDMLDAIQRPGGDGGDHLIDRDHHSPEERWAIVRAVIQEYGRPSKVPDVISQAVIRSVAAKVDLRESQVAGAVKNEWFHYMIRECVLNGDDGSNLNPRLPRLGLIHVVRVLLAISQSHSPTEYSITWGSLCPDVPHYVAQKMYSVVKKATKVKEHPKVTPAVVALTVLKQWQRRPETLLLSKMWSLERRNKTGFAAARMVHELQLPKLSKYLRRADLDTKFESAAKRRLKHLATEPISDMRARMWLQELGRG</sequence>
<comment type="caution">
    <text evidence="1">The sequence shown here is derived from an EMBL/GenBank/DDBJ whole genome shotgun (WGS) entry which is preliminary data.</text>
</comment>
<gene>
    <name evidence="1" type="ORF">J8273_3387</name>
</gene>
<evidence type="ECO:0000313" key="1">
    <source>
        <dbReference type="EMBL" id="KAG9393254.1"/>
    </source>
</evidence>
<organism evidence="1 2">
    <name type="scientific">Carpediemonas membranifera</name>
    <dbReference type="NCBI Taxonomy" id="201153"/>
    <lineage>
        <taxon>Eukaryota</taxon>
        <taxon>Metamonada</taxon>
        <taxon>Carpediemonas-like organisms</taxon>
        <taxon>Carpediemonas</taxon>
    </lineage>
</organism>
<accession>A0A8J6B564</accession>
<dbReference type="Proteomes" id="UP000717585">
    <property type="component" value="Unassembled WGS sequence"/>
</dbReference>
<evidence type="ECO:0000313" key="2">
    <source>
        <dbReference type="Proteomes" id="UP000717585"/>
    </source>
</evidence>
<proteinExistence type="predicted"/>
<protein>
    <submittedName>
        <fullName evidence="1">Uncharacterized protein</fullName>
    </submittedName>
</protein>
<reference evidence="1" key="1">
    <citation type="submission" date="2021-05" db="EMBL/GenBank/DDBJ databases">
        <title>A free-living protist that lacks canonical eukaryotic 1 DNA replication and segregation systems.</title>
        <authorList>
            <person name="Salas-Leiva D.E."/>
            <person name="Tromer E.C."/>
            <person name="Curtis B.A."/>
            <person name="Jerlstrom-Hultqvist J."/>
            <person name="Kolisko M."/>
            <person name="Yi Z."/>
            <person name="Salas-Leiva J.S."/>
            <person name="Gallot-Lavallee L."/>
            <person name="Kops G.J.P.L."/>
            <person name="Archibald J.M."/>
            <person name="Simpson A.G.B."/>
            <person name="Roger A.J."/>
        </authorList>
    </citation>
    <scope>NUCLEOTIDE SEQUENCE</scope>
    <source>
        <strain evidence="1">BICM</strain>
    </source>
</reference>
<keyword evidence="2" id="KW-1185">Reference proteome</keyword>
<dbReference type="AlphaFoldDB" id="A0A8J6B564"/>
<dbReference type="EMBL" id="JAHDYR010000025">
    <property type="protein sequence ID" value="KAG9393254.1"/>
    <property type="molecule type" value="Genomic_DNA"/>
</dbReference>